<feature type="transmembrane region" description="Helical" evidence="1">
    <location>
        <begin position="63"/>
        <end position="84"/>
    </location>
</feature>
<feature type="transmembrane region" description="Helical" evidence="1">
    <location>
        <begin position="295"/>
        <end position="315"/>
    </location>
</feature>
<dbReference type="GO" id="GO:0008237">
    <property type="term" value="F:metallopeptidase activity"/>
    <property type="evidence" value="ECO:0007669"/>
    <property type="project" value="UniProtKB-KW"/>
</dbReference>
<keyword evidence="1" id="KW-0472">Membrane</keyword>
<sequence length="321" mass="35316">MNEKEAVRINWNQSETWRVRRSVDIIALTILAEMGINCLLYPIMPLFPHAAQGSFFYELEDMLTYLLIFVIPFAVGARLSGMSFRDLMGRGKPSAEVYVMTLGLTLGWSIAAGWLGAGIEGILNQYGLTEAADTYVLPDSGSALLIQFLATAIIPPIVEELCYRGFFLNTAVRSMGTWGAIAFTAVCFWLAHDSLEIFPLACGFGIIGGYIRRRYGSLLPSMVAHFAVNTVYIIVNASYAYNHTVGAVVSMPVSLLELLIGAAGVMLFLRRKEWKPIWDGTFGIRSSLTPQRMTFAALTSVPALVVLVLTIYFISGNLEVL</sequence>
<reference evidence="3 4" key="1">
    <citation type="submission" date="2021-06" db="EMBL/GenBank/DDBJ databases">
        <authorList>
            <person name="Sun Q."/>
            <person name="Li D."/>
        </authorList>
    </citation>
    <scope>NUCLEOTIDE SEQUENCE [LARGE SCALE GENOMIC DNA]</scope>
    <source>
        <strain evidence="3 4">MSJd-7</strain>
    </source>
</reference>
<feature type="domain" description="CAAX prenyl protease 2/Lysostaphin resistance protein A-like" evidence="2">
    <location>
        <begin position="143"/>
        <end position="231"/>
    </location>
</feature>
<dbReference type="PANTHER" id="PTHR43592">
    <property type="entry name" value="CAAX AMINO TERMINAL PROTEASE"/>
    <property type="match status" value="1"/>
</dbReference>
<dbReference type="Pfam" id="PF02517">
    <property type="entry name" value="Rce1-like"/>
    <property type="match status" value="1"/>
</dbReference>
<keyword evidence="1" id="KW-0812">Transmembrane</keyword>
<keyword evidence="1" id="KW-1133">Transmembrane helix</keyword>
<feature type="transmembrane region" description="Helical" evidence="1">
    <location>
        <begin position="135"/>
        <end position="158"/>
    </location>
</feature>
<accession>A0ABS6ES91</accession>
<feature type="transmembrane region" description="Helical" evidence="1">
    <location>
        <begin position="247"/>
        <end position="269"/>
    </location>
</feature>
<feature type="transmembrane region" description="Helical" evidence="1">
    <location>
        <begin position="222"/>
        <end position="241"/>
    </location>
</feature>
<feature type="transmembrane region" description="Helical" evidence="1">
    <location>
        <begin position="21"/>
        <end position="43"/>
    </location>
</feature>
<protein>
    <submittedName>
        <fullName evidence="3">CPBP family intramembrane metalloprotease</fullName>
    </submittedName>
</protein>
<evidence type="ECO:0000259" key="2">
    <source>
        <dbReference type="Pfam" id="PF02517"/>
    </source>
</evidence>
<keyword evidence="3" id="KW-0378">Hydrolase</keyword>
<comment type="caution">
    <text evidence="3">The sequence shown here is derived from an EMBL/GenBank/DDBJ whole genome shotgun (WGS) entry which is preliminary data.</text>
</comment>
<keyword evidence="3" id="KW-0482">Metalloprotease</keyword>
<evidence type="ECO:0000313" key="4">
    <source>
        <dbReference type="Proteomes" id="UP000783588"/>
    </source>
</evidence>
<name>A0ABS6ES91_9FIRM</name>
<dbReference type="EMBL" id="JAHLQI010000002">
    <property type="protein sequence ID" value="MBU5489986.1"/>
    <property type="molecule type" value="Genomic_DNA"/>
</dbReference>
<gene>
    <name evidence="3" type="ORF">KQI75_05025</name>
</gene>
<evidence type="ECO:0000256" key="1">
    <source>
        <dbReference type="SAM" id="Phobius"/>
    </source>
</evidence>
<evidence type="ECO:0000313" key="3">
    <source>
        <dbReference type="EMBL" id="MBU5489986.1"/>
    </source>
</evidence>
<keyword evidence="4" id="KW-1185">Reference proteome</keyword>
<keyword evidence="3" id="KW-0645">Protease</keyword>
<dbReference type="PANTHER" id="PTHR43592:SF15">
    <property type="entry name" value="CAAX AMINO TERMINAL PROTEASE FAMILY PROTEIN"/>
    <property type="match status" value="1"/>
</dbReference>
<feature type="transmembrane region" description="Helical" evidence="1">
    <location>
        <begin position="96"/>
        <end position="115"/>
    </location>
</feature>
<dbReference type="Proteomes" id="UP000783588">
    <property type="component" value="Unassembled WGS sequence"/>
</dbReference>
<dbReference type="RefSeq" id="WP_216469635.1">
    <property type="nucleotide sequence ID" value="NZ_JAHLQI010000002.1"/>
</dbReference>
<dbReference type="InterPro" id="IPR003675">
    <property type="entry name" value="Rce1/LyrA-like_dom"/>
</dbReference>
<organism evidence="3 4">
    <name type="scientific">Butyricicoccus intestinisimiae</name>
    <dbReference type="NCBI Taxonomy" id="2841509"/>
    <lineage>
        <taxon>Bacteria</taxon>
        <taxon>Bacillati</taxon>
        <taxon>Bacillota</taxon>
        <taxon>Clostridia</taxon>
        <taxon>Eubacteriales</taxon>
        <taxon>Butyricicoccaceae</taxon>
        <taxon>Butyricicoccus</taxon>
    </lineage>
</organism>
<proteinExistence type="predicted"/>